<organism evidence="1 2">
    <name type="scientific">Methanobrevibacter curvatus</name>
    <dbReference type="NCBI Taxonomy" id="49547"/>
    <lineage>
        <taxon>Archaea</taxon>
        <taxon>Methanobacteriati</taxon>
        <taxon>Methanobacteriota</taxon>
        <taxon>Methanomada group</taxon>
        <taxon>Methanobacteria</taxon>
        <taxon>Methanobacteriales</taxon>
        <taxon>Methanobacteriaceae</taxon>
        <taxon>Methanobrevibacter</taxon>
    </lineage>
</organism>
<proteinExistence type="predicted"/>
<protein>
    <submittedName>
        <fullName evidence="1">CRISPR-associated protein</fullName>
    </submittedName>
</protein>
<dbReference type="Pfam" id="PF09670">
    <property type="entry name" value="Cas_Cas02710"/>
    <property type="match status" value="1"/>
</dbReference>
<sequence length="458" mass="52478">MINKKALVLSVGGTEDPLITSIKKFNPDLVYFLPSEDTKKTVENVLNGTDFSSEKSRTKIIANHEDYVEAYAKSYDAIMELKNEGYDVSIDFTGGTKPITAGLALSGIGTGCKYFYVGSKDDEGARDKGGVGVVKTGFEKIKEQKDPYDIFAVTELNRAKDFFNNYQFVAALTNLNLAKNKLDDEKLKNEAEVYGKLTSFYDDWDKFNDKIKGDGEYNGTGLLYDYLNYLLEIIRKNSVLNETIDKINPCFLNQIENNISFLKKKLSHKNRSISSKIKFYLPDLLNNAKRRIEEGKYDDAVARLYRAIELISQIKLNELKIIDSENLRISKIFLINKENFKNELSKIYSPNRIDSIFNYHVKKDFKSFNDKKTFKLSLNNNFLLLEDFNVGFAGKYFKDESFKNNVQKRNNSILAHGLNPIDEKTANDLFDSVLEYSKSLYSDIDEDMKLSKFPKFNI</sequence>
<dbReference type="PATRIC" id="fig|49547.3.peg.1196"/>
<dbReference type="RefSeq" id="WP_067091325.1">
    <property type="nucleotide sequence ID" value="NZ_LWMV01000170.1"/>
</dbReference>
<evidence type="ECO:0000313" key="1">
    <source>
        <dbReference type="EMBL" id="KZX12268.1"/>
    </source>
</evidence>
<dbReference type="InterPro" id="IPR011335">
    <property type="entry name" value="Restrct_endonuc-II-like"/>
</dbReference>
<dbReference type="Proteomes" id="UP000077245">
    <property type="component" value="Unassembled WGS sequence"/>
</dbReference>
<gene>
    <name evidence="1" type="ORF">MBCUR_11200</name>
</gene>
<dbReference type="NCBIfam" id="TIGR02710">
    <property type="entry name" value="TIGR02710 family CRISPR-associated CARF protein"/>
    <property type="match status" value="1"/>
</dbReference>
<comment type="caution">
    <text evidence="1">The sequence shown here is derived from an EMBL/GenBank/DDBJ whole genome shotgun (WGS) entry which is preliminary data.</text>
</comment>
<evidence type="ECO:0000313" key="2">
    <source>
        <dbReference type="Proteomes" id="UP000077245"/>
    </source>
</evidence>
<dbReference type="SUPFAM" id="SSF52980">
    <property type="entry name" value="Restriction endonuclease-like"/>
    <property type="match status" value="1"/>
</dbReference>
<dbReference type="Gene3D" id="3.40.50.10770">
    <property type="entry name" value="Hypothetical protein VC1899 like domain (Restriction endonuclease-like)"/>
    <property type="match status" value="1"/>
</dbReference>
<keyword evidence="2" id="KW-1185">Reference proteome</keyword>
<reference evidence="1 2" key="1">
    <citation type="submission" date="2016-04" db="EMBL/GenBank/DDBJ databases">
        <title>Genome sequence of Methanobrevibacter curvatus DSM 11111.</title>
        <authorList>
            <person name="Poehlein A."/>
            <person name="Seedorf H."/>
            <person name="Daniel R."/>
        </authorList>
    </citation>
    <scope>NUCLEOTIDE SEQUENCE [LARGE SCALE GENOMIC DNA]</scope>
    <source>
        <strain evidence="1 2">DSM 11111</strain>
    </source>
</reference>
<dbReference type="InterPro" id="IPR014082">
    <property type="entry name" value="CRISPR-assoc_prot_Cas02710"/>
</dbReference>
<dbReference type="OrthoDB" id="115930at2157"/>
<name>A0A166ANJ3_9EURY</name>
<dbReference type="STRING" id="49547.MBCUR_11200"/>
<dbReference type="AlphaFoldDB" id="A0A166ANJ3"/>
<accession>A0A166ANJ3</accession>
<dbReference type="EMBL" id="LWMV01000170">
    <property type="protein sequence ID" value="KZX12268.1"/>
    <property type="molecule type" value="Genomic_DNA"/>
</dbReference>